<evidence type="ECO:0000313" key="3">
    <source>
        <dbReference type="Proteomes" id="UP001146067"/>
    </source>
</evidence>
<evidence type="ECO:0000259" key="1">
    <source>
        <dbReference type="PROSITE" id="PS50995"/>
    </source>
</evidence>
<proteinExistence type="predicted"/>
<dbReference type="PANTHER" id="PTHR33164">
    <property type="entry name" value="TRANSCRIPTIONAL REGULATOR, MARR FAMILY"/>
    <property type="match status" value="1"/>
</dbReference>
<dbReference type="InterPro" id="IPR036388">
    <property type="entry name" value="WH-like_DNA-bd_sf"/>
</dbReference>
<dbReference type="SMART" id="SM00347">
    <property type="entry name" value="HTH_MARR"/>
    <property type="match status" value="1"/>
</dbReference>
<reference evidence="2" key="1">
    <citation type="submission" date="2022-12" db="EMBL/GenBank/DDBJ databases">
        <title>Gycomyces niveus sp.nov.,a novel actinomycete isolated from soil in Shouguan.</title>
        <authorList>
            <person name="Yang X."/>
        </authorList>
    </citation>
    <scope>NUCLEOTIDE SEQUENCE</scope>
    <source>
        <strain evidence="2">NEAU-A15</strain>
    </source>
</reference>
<comment type="caution">
    <text evidence="2">The sequence shown here is derived from an EMBL/GenBank/DDBJ whole genome shotgun (WGS) entry which is preliminary data.</text>
</comment>
<dbReference type="InterPro" id="IPR039422">
    <property type="entry name" value="MarR/SlyA-like"/>
</dbReference>
<gene>
    <name evidence="2" type="ORF">O1R50_15265</name>
</gene>
<keyword evidence="3" id="KW-1185">Reference proteome</keyword>
<dbReference type="GO" id="GO:0006950">
    <property type="term" value="P:response to stress"/>
    <property type="evidence" value="ECO:0007669"/>
    <property type="project" value="TreeGrafter"/>
</dbReference>
<evidence type="ECO:0000313" key="2">
    <source>
        <dbReference type="EMBL" id="MDA1360989.1"/>
    </source>
</evidence>
<dbReference type="Proteomes" id="UP001146067">
    <property type="component" value="Unassembled WGS sequence"/>
</dbReference>
<protein>
    <submittedName>
        <fullName evidence="2">MarR family winged helix-turn-helix transcriptional regulator</fullName>
    </submittedName>
</protein>
<accession>A0A9X3SSA1</accession>
<feature type="domain" description="HTH marR-type" evidence="1">
    <location>
        <begin position="16"/>
        <end position="152"/>
    </location>
</feature>
<dbReference type="AlphaFoldDB" id="A0A9X3SSA1"/>
<dbReference type="Pfam" id="PF12802">
    <property type="entry name" value="MarR_2"/>
    <property type="match status" value="1"/>
</dbReference>
<dbReference type="InterPro" id="IPR000835">
    <property type="entry name" value="HTH_MarR-typ"/>
</dbReference>
<dbReference type="PROSITE" id="PS50995">
    <property type="entry name" value="HTH_MARR_2"/>
    <property type="match status" value="1"/>
</dbReference>
<organism evidence="2 3">
    <name type="scientific">Glycomyces luteolus</name>
    <dbReference type="NCBI Taxonomy" id="2670330"/>
    <lineage>
        <taxon>Bacteria</taxon>
        <taxon>Bacillati</taxon>
        <taxon>Actinomycetota</taxon>
        <taxon>Actinomycetes</taxon>
        <taxon>Glycomycetales</taxon>
        <taxon>Glycomycetaceae</taxon>
        <taxon>Glycomyces</taxon>
    </lineage>
</organism>
<dbReference type="EMBL" id="JAPZVP010000011">
    <property type="protein sequence ID" value="MDA1360989.1"/>
    <property type="molecule type" value="Genomic_DNA"/>
</dbReference>
<dbReference type="PRINTS" id="PR00598">
    <property type="entry name" value="HTHMARR"/>
</dbReference>
<sequence>MSEEIATAKDAAGDGLVLAFGRLLGAANRLEYLLGKAIEEECGISHLTYEVLLILARAGGTGMSMGAISREQVLTTGGVTRLIDRMEAAGLVERVANPGDRRGRLVRLTAAGDAKAVEATRVHRENIKRYFVAPIPADHRDWFADDLRKLSHAARDAIPPLR</sequence>
<dbReference type="GO" id="GO:0003700">
    <property type="term" value="F:DNA-binding transcription factor activity"/>
    <property type="evidence" value="ECO:0007669"/>
    <property type="project" value="InterPro"/>
</dbReference>
<dbReference type="RefSeq" id="WP_270110948.1">
    <property type="nucleotide sequence ID" value="NZ_JAPZVP010000011.1"/>
</dbReference>
<name>A0A9X3SSA1_9ACTN</name>
<dbReference type="PANTHER" id="PTHR33164:SF104">
    <property type="entry name" value="TRANSCRIPTIONAL REGULATORY PROTEIN"/>
    <property type="match status" value="1"/>
</dbReference>
<dbReference type="Gene3D" id="1.10.10.10">
    <property type="entry name" value="Winged helix-like DNA-binding domain superfamily/Winged helix DNA-binding domain"/>
    <property type="match status" value="1"/>
</dbReference>
<dbReference type="SUPFAM" id="SSF46785">
    <property type="entry name" value="Winged helix' DNA-binding domain"/>
    <property type="match status" value="1"/>
</dbReference>
<dbReference type="InterPro" id="IPR036390">
    <property type="entry name" value="WH_DNA-bd_sf"/>
</dbReference>